<organism evidence="2 3">
    <name type="scientific">Phakopsora pachyrhizi</name>
    <name type="common">Asian soybean rust disease fungus</name>
    <dbReference type="NCBI Taxonomy" id="170000"/>
    <lineage>
        <taxon>Eukaryota</taxon>
        <taxon>Fungi</taxon>
        <taxon>Dikarya</taxon>
        <taxon>Basidiomycota</taxon>
        <taxon>Pucciniomycotina</taxon>
        <taxon>Pucciniomycetes</taxon>
        <taxon>Pucciniales</taxon>
        <taxon>Phakopsoraceae</taxon>
        <taxon>Phakopsora</taxon>
    </lineage>
</organism>
<accession>A0AAV0B4V1</accession>
<feature type="compositionally biased region" description="Basic and acidic residues" evidence="1">
    <location>
        <begin position="186"/>
        <end position="207"/>
    </location>
</feature>
<evidence type="ECO:0000313" key="3">
    <source>
        <dbReference type="Proteomes" id="UP001153365"/>
    </source>
</evidence>
<dbReference type="EMBL" id="CALTRL010002606">
    <property type="protein sequence ID" value="CAH7676160.1"/>
    <property type="molecule type" value="Genomic_DNA"/>
</dbReference>
<protein>
    <submittedName>
        <fullName evidence="2">Uncharacterized protein</fullName>
    </submittedName>
</protein>
<evidence type="ECO:0000256" key="1">
    <source>
        <dbReference type="SAM" id="MobiDB-lite"/>
    </source>
</evidence>
<keyword evidence="3" id="KW-1185">Reference proteome</keyword>
<feature type="compositionally biased region" description="Basic and acidic residues" evidence="1">
    <location>
        <begin position="163"/>
        <end position="178"/>
    </location>
</feature>
<gene>
    <name evidence="2" type="ORF">PPACK8108_LOCUS11267</name>
</gene>
<feature type="region of interest" description="Disordered" evidence="1">
    <location>
        <begin position="150"/>
        <end position="207"/>
    </location>
</feature>
<dbReference type="AlphaFoldDB" id="A0AAV0B4V1"/>
<evidence type="ECO:0000313" key="2">
    <source>
        <dbReference type="EMBL" id="CAH7676160.1"/>
    </source>
</evidence>
<reference evidence="2" key="1">
    <citation type="submission" date="2022-06" db="EMBL/GenBank/DDBJ databases">
        <authorList>
            <consortium name="SYNGENTA / RWTH Aachen University"/>
        </authorList>
    </citation>
    <scope>NUCLEOTIDE SEQUENCE</scope>
</reference>
<name>A0AAV0B4V1_PHAPC</name>
<sequence length="207" mass="23017">MINSLVDRIHQFQDQAAAVIEDIHITIEYVGDEVIKAIHSELKGEIDPKLVEVSWIPGGKLRSTSSTTTGASTTISTSMEEGRLPDWRRVLVPEVNSWAIISLMRSAGTEAGEEGPEYGGKDGVPIAELRVAGSEDQRLLEGLLHNKLRGSQQQNRSISFKGLPEKKKETLPPMETRRRLSQQGRGDPEKGRRQQRGKELGINDERK</sequence>
<comment type="caution">
    <text evidence="2">The sequence shown here is derived from an EMBL/GenBank/DDBJ whole genome shotgun (WGS) entry which is preliminary data.</text>
</comment>
<dbReference type="Proteomes" id="UP001153365">
    <property type="component" value="Unassembled WGS sequence"/>
</dbReference>
<proteinExistence type="predicted"/>